<evidence type="ECO:0000256" key="8">
    <source>
        <dbReference type="ARBA" id="ARBA00023136"/>
    </source>
</evidence>
<evidence type="ECO:0000313" key="18">
    <source>
        <dbReference type="Proteomes" id="UP000295438"/>
    </source>
</evidence>
<dbReference type="GO" id="GO:0009252">
    <property type="term" value="P:peptidoglycan biosynthetic process"/>
    <property type="evidence" value="ECO:0007669"/>
    <property type="project" value="UniProtKB-KW"/>
</dbReference>
<evidence type="ECO:0000256" key="6">
    <source>
        <dbReference type="ARBA" id="ARBA00022984"/>
    </source>
</evidence>
<evidence type="ECO:0000256" key="15">
    <source>
        <dbReference type="ARBA" id="ARBA00049902"/>
    </source>
</evidence>
<evidence type="ECO:0000256" key="13">
    <source>
        <dbReference type="ARBA" id="ARBA00041418"/>
    </source>
</evidence>
<evidence type="ECO:0000256" key="12">
    <source>
        <dbReference type="ARBA" id="ARBA00041185"/>
    </source>
</evidence>
<feature type="transmembrane region" description="Helical" evidence="16">
    <location>
        <begin position="310"/>
        <end position="335"/>
    </location>
</feature>
<sequence length="392" mass="42332">MSQFKAWIDEHFKGDPIIWGIVILLSLFSILVVYSATGSLAYKYAGGNTELYLVRHSALVFVSLGVMWLAHKVPYRNYALYARLAMYLSMPLLLITYLFGSNINEANRWLTIPVINQAFQPSDLAKLALIAALAAMLARRQNNIKDFKSTFLPIIIAIGVICALIGLANMSTAILLLSTCLLIMFIGRVPVKYLLVVVMVGVLGLTAAIFLGQRGETFQSRITDFVESSSDDSKIPFQAEQSYIAIATGGITGKGPGNSEQRNSLPHPYSDFIYAIIIEEYGMIGGVAVLFLYLALLYRGMRIVANSNKAFGGLLSAGLSFALVIQALVNMAVAVGLGPITGLPLPLLSMGGTSLVFTGISLGIILSVSRGDHQDELQTGTAMNRPKLKAAI</sequence>
<feature type="transmembrane region" description="Helical" evidence="16">
    <location>
        <begin position="53"/>
        <end position="71"/>
    </location>
</feature>
<keyword evidence="5" id="KW-0133">Cell shape</keyword>
<evidence type="ECO:0000256" key="10">
    <source>
        <dbReference type="ARBA" id="ARBA00033270"/>
    </source>
</evidence>
<comment type="caution">
    <text evidence="17">The sequence shown here is derived from an EMBL/GenBank/DDBJ whole genome shotgun (WGS) entry which is preliminary data.</text>
</comment>
<keyword evidence="17" id="KW-0131">Cell cycle</keyword>
<organism evidence="17 18">
    <name type="scientific">Algoriphagus formosus</name>
    <dbReference type="NCBI Taxonomy" id="2007308"/>
    <lineage>
        <taxon>Bacteria</taxon>
        <taxon>Pseudomonadati</taxon>
        <taxon>Bacteroidota</taxon>
        <taxon>Cytophagia</taxon>
        <taxon>Cytophagales</taxon>
        <taxon>Cyclobacteriaceae</taxon>
        <taxon>Algoriphagus</taxon>
    </lineage>
</organism>
<feature type="transmembrane region" description="Helical" evidence="16">
    <location>
        <begin position="347"/>
        <end position="368"/>
    </location>
</feature>
<dbReference type="EC" id="2.4.99.28" evidence="14"/>
<feature type="transmembrane region" description="Helical" evidence="16">
    <location>
        <begin position="194"/>
        <end position="212"/>
    </location>
</feature>
<dbReference type="GO" id="GO:0008955">
    <property type="term" value="F:peptidoglycan glycosyltransferase activity"/>
    <property type="evidence" value="ECO:0007669"/>
    <property type="project" value="UniProtKB-EC"/>
</dbReference>
<keyword evidence="3" id="KW-0808">Transferase</keyword>
<evidence type="ECO:0000256" key="2">
    <source>
        <dbReference type="ARBA" id="ARBA00022676"/>
    </source>
</evidence>
<comment type="catalytic activity">
    <reaction evidence="15">
        <text>[GlcNAc-(1-&gt;4)-Mur2Ac(oyl-L-Ala-gamma-D-Glu-L-Lys-D-Ala-D-Ala)](n)-di-trans,octa-cis-undecaprenyl diphosphate + beta-D-GlcNAc-(1-&gt;4)-Mur2Ac(oyl-L-Ala-gamma-D-Glu-L-Lys-D-Ala-D-Ala)-di-trans,octa-cis-undecaprenyl diphosphate = [GlcNAc-(1-&gt;4)-Mur2Ac(oyl-L-Ala-gamma-D-Glu-L-Lys-D-Ala-D-Ala)](n+1)-di-trans,octa-cis-undecaprenyl diphosphate + di-trans,octa-cis-undecaprenyl diphosphate + H(+)</text>
        <dbReference type="Rhea" id="RHEA:23708"/>
        <dbReference type="Rhea" id="RHEA-COMP:9602"/>
        <dbReference type="Rhea" id="RHEA-COMP:9603"/>
        <dbReference type="ChEBI" id="CHEBI:15378"/>
        <dbReference type="ChEBI" id="CHEBI:58405"/>
        <dbReference type="ChEBI" id="CHEBI:60033"/>
        <dbReference type="ChEBI" id="CHEBI:78435"/>
        <dbReference type="EC" id="2.4.99.28"/>
    </reaction>
</comment>
<evidence type="ECO:0000256" key="9">
    <source>
        <dbReference type="ARBA" id="ARBA00032370"/>
    </source>
</evidence>
<accession>A0A4R5V2T2</accession>
<dbReference type="GO" id="GO:0015648">
    <property type="term" value="F:lipid-linked peptidoglycan transporter activity"/>
    <property type="evidence" value="ECO:0007669"/>
    <property type="project" value="TreeGrafter"/>
</dbReference>
<keyword evidence="2" id="KW-0328">Glycosyltransferase</keyword>
<evidence type="ECO:0000256" key="11">
    <source>
        <dbReference type="ARBA" id="ARBA00038053"/>
    </source>
</evidence>
<evidence type="ECO:0000256" key="5">
    <source>
        <dbReference type="ARBA" id="ARBA00022960"/>
    </source>
</evidence>
<dbReference type="AlphaFoldDB" id="A0A4R5V2T2"/>
<reference evidence="17 18" key="1">
    <citation type="submission" date="2019-03" db="EMBL/GenBank/DDBJ databases">
        <title>Algoriphagus aquimaris sp. nov., isolated form marine sediment in Pohang, Korea.</title>
        <authorList>
            <person name="Kim J."/>
            <person name="Yoon S.-H."/>
            <person name="Lee S.-S."/>
        </authorList>
    </citation>
    <scope>NUCLEOTIDE SEQUENCE [LARGE SCALE GENOMIC DNA]</scope>
    <source>
        <strain evidence="17 18">F21</strain>
    </source>
</reference>
<evidence type="ECO:0000313" key="17">
    <source>
        <dbReference type="EMBL" id="TDK46119.1"/>
    </source>
</evidence>
<dbReference type="PANTHER" id="PTHR30474">
    <property type="entry name" value="CELL CYCLE PROTEIN"/>
    <property type="match status" value="1"/>
</dbReference>
<gene>
    <name evidence="17" type="ORF">E1898_07315</name>
</gene>
<evidence type="ECO:0000256" key="16">
    <source>
        <dbReference type="SAM" id="Phobius"/>
    </source>
</evidence>
<feature type="transmembrane region" description="Helical" evidence="16">
    <location>
        <begin position="21"/>
        <end position="41"/>
    </location>
</feature>
<evidence type="ECO:0000256" key="14">
    <source>
        <dbReference type="ARBA" id="ARBA00044770"/>
    </source>
</evidence>
<dbReference type="PANTHER" id="PTHR30474:SF2">
    <property type="entry name" value="PEPTIDOGLYCAN GLYCOSYLTRANSFERASE FTSW-RELATED"/>
    <property type="match status" value="1"/>
</dbReference>
<keyword evidence="8 16" id="KW-0472">Membrane</keyword>
<keyword evidence="6" id="KW-0573">Peptidoglycan synthesis</keyword>
<evidence type="ECO:0000256" key="7">
    <source>
        <dbReference type="ARBA" id="ARBA00022989"/>
    </source>
</evidence>
<dbReference type="EMBL" id="SMUW01000031">
    <property type="protein sequence ID" value="TDK46119.1"/>
    <property type="molecule type" value="Genomic_DNA"/>
</dbReference>
<feature type="transmembrane region" description="Helical" evidence="16">
    <location>
        <begin position="272"/>
        <end position="298"/>
    </location>
</feature>
<evidence type="ECO:0000256" key="3">
    <source>
        <dbReference type="ARBA" id="ARBA00022679"/>
    </source>
</evidence>
<dbReference type="GO" id="GO:0032153">
    <property type="term" value="C:cell division site"/>
    <property type="evidence" value="ECO:0007669"/>
    <property type="project" value="TreeGrafter"/>
</dbReference>
<feature type="transmembrane region" description="Helical" evidence="16">
    <location>
        <begin position="150"/>
        <end position="167"/>
    </location>
</feature>
<keyword evidence="7 16" id="KW-1133">Transmembrane helix</keyword>
<dbReference type="GO" id="GO:0051301">
    <property type="term" value="P:cell division"/>
    <property type="evidence" value="ECO:0007669"/>
    <property type="project" value="UniProtKB-KW"/>
</dbReference>
<name>A0A4R5V2T2_9BACT</name>
<proteinExistence type="inferred from homology"/>
<keyword evidence="17" id="KW-0132">Cell division</keyword>
<dbReference type="Pfam" id="PF01098">
    <property type="entry name" value="FTSW_RODA_SPOVE"/>
    <property type="match status" value="1"/>
</dbReference>
<dbReference type="RefSeq" id="WP_100629164.1">
    <property type="nucleotide sequence ID" value="NZ_SMUW01000031.1"/>
</dbReference>
<keyword evidence="4 16" id="KW-0812">Transmembrane</keyword>
<dbReference type="GO" id="GO:0005886">
    <property type="term" value="C:plasma membrane"/>
    <property type="evidence" value="ECO:0007669"/>
    <property type="project" value="TreeGrafter"/>
</dbReference>
<dbReference type="InterPro" id="IPR001182">
    <property type="entry name" value="FtsW/RodA"/>
</dbReference>
<evidence type="ECO:0000256" key="4">
    <source>
        <dbReference type="ARBA" id="ARBA00022692"/>
    </source>
</evidence>
<dbReference type="Proteomes" id="UP000295438">
    <property type="component" value="Unassembled WGS sequence"/>
</dbReference>
<keyword evidence="18" id="KW-1185">Reference proteome</keyword>
<evidence type="ECO:0000256" key="1">
    <source>
        <dbReference type="ARBA" id="ARBA00004141"/>
    </source>
</evidence>
<feature type="transmembrane region" description="Helical" evidence="16">
    <location>
        <begin position="78"/>
        <end position="99"/>
    </location>
</feature>
<comment type="subcellular location">
    <subcellularLocation>
        <location evidence="1">Membrane</location>
        <topology evidence="1">Multi-pass membrane protein</topology>
    </subcellularLocation>
</comment>
<protein>
    <recommendedName>
        <fullName evidence="12">Probable peptidoglycan glycosyltransferase FtsW</fullName>
        <ecNumber evidence="14">2.4.99.28</ecNumber>
    </recommendedName>
    <alternativeName>
        <fullName evidence="13">Cell division protein FtsW</fullName>
    </alternativeName>
    <alternativeName>
        <fullName evidence="10">Cell wall polymerase</fullName>
    </alternativeName>
    <alternativeName>
        <fullName evidence="9">Peptidoglycan polymerase</fullName>
    </alternativeName>
</protein>
<dbReference type="GO" id="GO:0008360">
    <property type="term" value="P:regulation of cell shape"/>
    <property type="evidence" value="ECO:0007669"/>
    <property type="project" value="UniProtKB-KW"/>
</dbReference>
<comment type="similarity">
    <text evidence="11">Belongs to the SEDS family. FtsW subfamily.</text>
</comment>